<keyword evidence="3" id="KW-0804">Transcription</keyword>
<dbReference type="PANTHER" id="PTHR46796:SF13">
    <property type="entry name" value="HTH-TYPE TRANSCRIPTIONAL ACTIVATOR RHAS"/>
    <property type="match status" value="1"/>
</dbReference>
<dbReference type="Pfam" id="PF12852">
    <property type="entry name" value="Cupin_6"/>
    <property type="match status" value="1"/>
</dbReference>
<dbReference type="Gene3D" id="1.10.10.60">
    <property type="entry name" value="Homeodomain-like"/>
    <property type="match status" value="2"/>
</dbReference>
<dbReference type="PROSITE" id="PS00041">
    <property type="entry name" value="HTH_ARAC_FAMILY_1"/>
    <property type="match status" value="1"/>
</dbReference>
<dbReference type="SUPFAM" id="SSF46689">
    <property type="entry name" value="Homeodomain-like"/>
    <property type="match status" value="2"/>
</dbReference>
<dbReference type="InterPro" id="IPR032783">
    <property type="entry name" value="AraC_lig"/>
</dbReference>
<dbReference type="RefSeq" id="WP_169395231.1">
    <property type="nucleotide sequence ID" value="NZ_BAAAJH010000028.1"/>
</dbReference>
<accession>A0ABX1RBY0</accession>
<evidence type="ECO:0000256" key="1">
    <source>
        <dbReference type="ARBA" id="ARBA00023015"/>
    </source>
</evidence>
<comment type="caution">
    <text evidence="5">The sequence shown here is derived from an EMBL/GenBank/DDBJ whole genome shotgun (WGS) entry which is preliminary data.</text>
</comment>
<dbReference type="SMART" id="SM00342">
    <property type="entry name" value="HTH_ARAC"/>
    <property type="match status" value="1"/>
</dbReference>
<dbReference type="PROSITE" id="PS01124">
    <property type="entry name" value="HTH_ARAC_FAMILY_2"/>
    <property type="match status" value="1"/>
</dbReference>
<evidence type="ECO:0000313" key="5">
    <source>
        <dbReference type="EMBL" id="NMH77159.1"/>
    </source>
</evidence>
<sequence length="316" mass="33305">MVDPLEHVLTLLSVEGMVGVPLHAGGRWAVAFSGRLDIRCEAVVEGACWVTAEGRDEPLRAEQGDCYLVVGRRHYRLCSDLETPAVPANAVYRDPDGTRRPHPRVGTGHDTTLVGAGFTFDVHAAPLLLGVLPPVVHIPAESGDAAALRATIILLGTEVGGDRLGRAAMLNRLSAVVLLQALRAYAEAGGAATSGWLGASLDPQIGAALRAMHADLAYPWSVPELAGIARMSRSTFSLRFKEAVGASPADYVLRVRMHTAARALRESGRTVASIAAGVGYGSESAFSVAFKRVMGRSPGRHRVLGAPRDIGPAWAS</sequence>
<keyword evidence="6" id="KW-1185">Reference proteome</keyword>
<dbReference type="EMBL" id="JAAXKY010000019">
    <property type="protein sequence ID" value="NMH77159.1"/>
    <property type="molecule type" value="Genomic_DNA"/>
</dbReference>
<dbReference type="Pfam" id="PF12833">
    <property type="entry name" value="HTH_18"/>
    <property type="match status" value="1"/>
</dbReference>
<name>A0ABX1RBY0_9PSEU</name>
<reference evidence="5 6" key="1">
    <citation type="submission" date="2020-04" db="EMBL/GenBank/DDBJ databases">
        <authorList>
            <person name="Klaysubun C."/>
            <person name="Duangmal K."/>
            <person name="Lipun K."/>
        </authorList>
    </citation>
    <scope>NUCLEOTIDE SEQUENCE [LARGE SCALE GENOMIC DNA]</scope>
    <source>
        <strain evidence="5 6">JCM 11839</strain>
    </source>
</reference>
<dbReference type="InterPro" id="IPR050204">
    <property type="entry name" value="AraC_XylS_family_regulators"/>
</dbReference>
<evidence type="ECO:0000259" key="4">
    <source>
        <dbReference type="PROSITE" id="PS01124"/>
    </source>
</evidence>
<evidence type="ECO:0000256" key="3">
    <source>
        <dbReference type="ARBA" id="ARBA00023163"/>
    </source>
</evidence>
<feature type="domain" description="HTH araC/xylS-type" evidence="4">
    <location>
        <begin position="206"/>
        <end position="304"/>
    </location>
</feature>
<dbReference type="InterPro" id="IPR018062">
    <property type="entry name" value="HTH_AraC-typ_CS"/>
</dbReference>
<evidence type="ECO:0000256" key="2">
    <source>
        <dbReference type="ARBA" id="ARBA00023125"/>
    </source>
</evidence>
<organism evidence="5 6">
    <name type="scientific">Pseudonocardia xinjiangensis</name>
    <dbReference type="NCBI Taxonomy" id="75289"/>
    <lineage>
        <taxon>Bacteria</taxon>
        <taxon>Bacillati</taxon>
        <taxon>Actinomycetota</taxon>
        <taxon>Actinomycetes</taxon>
        <taxon>Pseudonocardiales</taxon>
        <taxon>Pseudonocardiaceae</taxon>
        <taxon>Pseudonocardia</taxon>
    </lineage>
</organism>
<protein>
    <submittedName>
        <fullName evidence="5">AraC family transcriptional regulator</fullName>
    </submittedName>
</protein>
<keyword evidence="2" id="KW-0238">DNA-binding</keyword>
<dbReference type="Proteomes" id="UP001296706">
    <property type="component" value="Unassembled WGS sequence"/>
</dbReference>
<dbReference type="PANTHER" id="PTHR46796">
    <property type="entry name" value="HTH-TYPE TRANSCRIPTIONAL ACTIVATOR RHAS-RELATED"/>
    <property type="match status" value="1"/>
</dbReference>
<dbReference type="InterPro" id="IPR009057">
    <property type="entry name" value="Homeodomain-like_sf"/>
</dbReference>
<evidence type="ECO:0000313" key="6">
    <source>
        <dbReference type="Proteomes" id="UP001296706"/>
    </source>
</evidence>
<gene>
    <name evidence="5" type="ORF">HF577_08640</name>
</gene>
<proteinExistence type="predicted"/>
<keyword evidence="1" id="KW-0805">Transcription regulation</keyword>
<dbReference type="InterPro" id="IPR018060">
    <property type="entry name" value="HTH_AraC"/>
</dbReference>